<proteinExistence type="predicted"/>
<sequence length="199" mass="21926">MRRDPEPTPTGTPEIAPEHVSGVAEPVTVTVARHVHADRRAAFEQWAGEVLGLAERFPGNLGTSLLRPGPGSNRYHLVYRFADGEALARWERSAERRAALARVESLSEGADYARVAGLDSFFTALTPPRPGPRWRLTVLTIAAVFGITLGFSLLVAPHITSWPLPVRLLLSATVVVVLLGQVVMPRLTRWFAPWLRARR</sequence>
<feature type="transmembrane region" description="Helical" evidence="1">
    <location>
        <begin position="136"/>
        <end position="156"/>
    </location>
</feature>
<dbReference type="Proteomes" id="UP000183642">
    <property type="component" value="Unassembled WGS sequence"/>
</dbReference>
<dbReference type="AlphaFoldDB" id="A0A1I5H7R6"/>
<feature type="domain" description="ABM" evidence="2">
    <location>
        <begin position="26"/>
        <end position="101"/>
    </location>
</feature>
<keyword evidence="4" id="KW-1185">Reference proteome</keyword>
<dbReference type="PANTHER" id="PTHR40057:SF1">
    <property type="entry name" value="SLR1162 PROTEIN"/>
    <property type="match status" value="1"/>
</dbReference>
<dbReference type="EMBL" id="FOWE01000008">
    <property type="protein sequence ID" value="SFO44305.1"/>
    <property type="molecule type" value="Genomic_DNA"/>
</dbReference>
<dbReference type="Pfam" id="PF03992">
    <property type="entry name" value="ABM"/>
    <property type="match status" value="1"/>
</dbReference>
<dbReference type="Gene3D" id="3.30.70.100">
    <property type="match status" value="1"/>
</dbReference>
<dbReference type="InterPro" id="IPR011008">
    <property type="entry name" value="Dimeric_a/b-barrel"/>
</dbReference>
<dbReference type="RefSeq" id="WP_083427452.1">
    <property type="nucleotide sequence ID" value="NZ_FOWE01000008.1"/>
</dbReference>
<dbReference type="PANTHER" id="PTHR40057">
    <property type="entry name" value="SLR1162 PROTEIN"/>
    <property type="match status" value="1"/>
</dbReference>
<accession>A0A1I5H7R6</accession>
<dbReference type="SUPFAM" id="SSF54909">
    <property type="entry name" value="Dimeric alpha+beta barrel"/>
    <property type="match status" value="1"/>
</dbReference>
<evidence type="ECO:0000259" key="2">
    <source>
        <dbReference type="Pfam" id="PF03992"/>
    </source>
</evidence>
<reference evidence="4" key="1">
    <citation type="submission" date="2016-10" db="EMBL/GenBank/DDBJ databases">
        <authorList>
            <person name="Varghese N."/>
            <person name="Submissions S."/>
        </authorList>
    </citation>
    <scope>NUCLEOTIDE SEQUENCE [LARGE SCALE GENOMIC DNA]</scope>
    <source>
        <strain evidence="4">DSM 43161</strain>
    </source>
</reference>
<dbReference type="OrthoDB" id="1494254at2"/>
<evidence type="ECO:0000313" key="4">
    <source>
        <dbReference type="Proteomes" id="UP000183642"/>
    </source>
</evidence>
<evidence type="ECO:0000313" key="3">
    <source>
        <dbReference type="EMBL" id="SFO44305.1"/>
    </source>
</evidence>
<feature type="transmembrane region" description="Helical" evidence="1">
    <location>
        <begin position="168"/>
        <end position="188"/>
    </location>
</feature>
<organism evidence="3 4">
    <name type="scientific">Geodermatophilus obscurus</name>
    <dbReference type="NCBI Taxonomy" id="1861"/>
    <lineage>
        <taxon>Bacteria</taxon>
        <taxon>Bacillati</taxon>
        <taxon>Actinomycetota</taxon>
        <taxon>Actinomycetes</taxon>
        <taxon>Geodermatophilales</taxon>
        <taxon>Geodermatophilaceae</taxon>
        <taxon>Geodermatophilus</taxon>
    </lineage>
</organism>
<dbReference type="InterPro" id="IPR007138">
    <property type="entry name" value="ABM_dom"/>
</dbReference>
<keyword evidence="1" id="KW-1133">Transmembrane helix</keyword>
<name>A0A1I5H7R6_9ACTN</name>
<dbReference type="InterPro" id="IPR038762">
    <property type="entry name" value="ABM_predict"/>
</dbReference>
<protein>
    <recommendedName>
        <fullName evidence="2">ABM domain-containing protein</fullName>
    </recommendedName>
</protein>
<keyword evidence="1" id="KW-0812">Transmembrane</keyword>
<evidence type="ECO:0000256" key="1">
    <source>
        <dbReference type="SAM" id="Phobius"/>
    </source>
</evidence>
<gene>
    <name evidence="3" type="ORF">SAMN05660359_03529</name>
</gene>
<keyword evidence="1" id="KW-0472">Membrane</keyword>